<comment type="caution">
    <text evidence="1">The sequence shown here is derived from an EMBL/GenBank/DDBJ whole genome shotgun (WGS) entry which is preliminary data.</text>
</comment>
<organism evidence="1 2">
    <name type="scientific">Hanamia caeni</name>
    <dbReference type="NCBI Taxonomy" id="2294116"/>
    <lineage>
        <taxon>Bacteria</taxon>
        <taxon>Pseudomonadati</taxon>
        <taxon>Bacteroidota</taxon>
        <taxon>Chitinophagia</taxon>
        <taxon>Chitinophagales</taxon>
        <taxon>Chitinophagaceae</taxon>
        <taxon>Hanamia</taxon>
    </lineage>
</organism>
<dbReference type="InterPro" id="IPR009241">
    <property type="entry name" value="HigB-like"/>
</dbReference>
<dbReference type="OrthoDB" id="573082at2"/>
<accession>A0A3M9N406</accession>
<gene>
    <name evidence="1" type="ORF">EFY79_21090</name>
</gene>
<evidence type="ECO:0000313" key="1">
    <source>
        <dbReference type="EMBL" id="RNI31748.1"/>
    </source>
</evidence>
<reference evidence="1 2" key="1">
    <citation type="submission" date="2018-11" db="EMBL/GenBank/DDBJ databases">
        <title>Draft genome sequence of Ferruginibacter sp. BO-59.</title>
        <authorList>
            <person name="Im W.T."/>
        </authorList>
    </citation>
    <scope>NUCLEOTIDE SEQUENCE [LARGE SCALE GENOMIC DNA]</scope>
    <source>
        <strain evidence="1 2">BO-59</strain>
    </source>
</reference>
<keyword evidence="2" id="KW-1185">Reference proteome</keyword>
<dbReference type="AlphaFoldDB" id="A0A3M9N406"/>
<dbReference type="EMBL" id="RJJR01000034">
    <property type="protein sequence ID" value="RNI31748.1"/>
    <property type="molecule type" value="Genomic_DNA"/>
</dbReference>
<dbReference type="Pfam" id="PF05973">
    <property type="entry name" value="Gp49"/>
    <property type="match status" value="1"/>
</dbReference>
<name>A0A3M9N406_9BACT</name>
<protein>
    <submittedName>
        <fullName evidence="1">Type II toxin-antitoxin system RelE/ParE family toxin</fullName>
    </submittedName>
</protein>
<sequence>MDFYKEQTKEVQKKFNWTLELISVIDKVPKKYFDHMTGTDGIWEIRVEVGNNIFRAFSFFDEGKLIVIANAFQKKSQKTPKNELELAKRIKKEYFNEKRIK</sequence>
<proteinExistence type="predicted"/>
<dbReference type="Proteomes" id="UP000267223">
    <property type="component" value="Unassembled WGS sequence"/>
</dbReference>
<evidence type="ECO:0000313" key="2">
    <source>
        <dbReference type="Proteomes" id="UP000267223"/>
    </source>
</evidence>